<dbReference type="CDD" id="cd06257">
    <property type="entry name" value="DnaJ"/>
    <property type="match status" value="1"/>
</dbReference>
<name>A0A3Q7G628_SOLLC</name>
<dbReference type="Gene3D" id="1.10.287.110">
    <property type="entry name" value="DnaJ domain"/>
    <property type="match status" value="1"/>
</dbReference>
<dbReference type="InParanoid" id="A0A3Q7G628"/>
<reference evidence="3" key="1">
    <citation type="journal article" date="2012" name="Nature">
        <title>The tomato genome sequence provides insights into fleshy fruit evolution.</title>
        <authorList>
            <consortium name="Tomato Genome Consortium"/>
        </authorList>
    </citation>
    <scope>NUCLEOTIDE SEQUENCE [LARGE SCALE GENOMIC DNA]</scope>
    <source>
        <strain evidence="3">cv. Heinz 1706</strain>
    </source>
</reference>
<feature type="compositionally biased region" description="Polar residues" evidence="1">
    <location>
        <begin position="90"/>
        <end position="100"/>
    </location>
</feature>
<feature type="region of interest" description="Disordered" evidence="1">
    <location>
        <begin position="164"/>
        <end position="195"/>
    </location>
</feature>
<feature type="domain" description="J" evidence="2">
    <location>
        <begin position="248"/>
        <end position="299"/>
    </location>
</feature>
<protein>
    <recommendedName>
        <fullName evidence="2">J domain-containing protein</fullName>
    </recommendedName>
</protein>
<dbReference type="InterPro" id="IPR001623">
    <property type="entry name" value="DnaJ_domain"/>
</dbReference>
<dbReference type="Gramene" id="Solyc03g044350.2.1">
    <property type="protein sequence ID" value="Solyc03g044350.2.1"/>
    <property type="gene ID" value="Solyc03g044350.2"/>
</dbReference>
<dbReference type="SMART" id="SM00271">
    <property type="entry name" value="DnaJ"/>
    <property type="match status" value="1"/>
</dbReference>
<accession>A0A3Q7G628</accession>
<evidence type="ECO:0000313" key="3">
    <source>
        <dbReference type="EnsemblPlants" id="Solyc03g044350.2.1"/>
    </source>
</evidence>
<dbReference type="Proteomes" id="UP000004994">
    <property type="component" value="Chromosome 3"/>
</dbReference>
<dbReference type="STRING" id="4081.A0A3Q7G628"/>
<dbReference type="EnsemblPlants" id="Solyc03g044350.2.1">
    <property type="protein sequence ID" value="Solyc03g044350.2.1"/>
    <property type="gene ID" value="Solyc03g044350.2"/>
</dbReference>
<dbReference type="AlphaFoldDB" id="A0A3Q7G628"/>
<proteinExistence type="predicted"/>
<feature type="region of interest" description="Disordered" evidence="1">
    <location>
        <begin position="74"/>
        <end position="100"/>
    </location>
</feature>
<dbReference type="PRINTS" id="PR00625">
    <property type="entry name" value="JDOMAIN"/>
</dbReference>
<reference evidence="3" key="2">
    <citation type="submission" date="2019-01" db="UniProtKB">
        <authorList>
            <consortium name="EnsemblPlants"/>
        </authorList>
    </citation>
    <scope>IDENTIFICATION</scope>
    <source>
        <strain evidence="3">cv. Heinz 1706</strain>
    </source>
</reference>
<dbReference type="PANTHER" id="PTHR46554">
    <property type="entry name" value="MEDIATOR OF RNA POLYMERASE II TRANSCRIPTION SUBUNIT 26A-RELATED"/>
    <property type="match status" value="1"/>
</dbReference>
<keyword evidence="4" id="KW-1185">Reference proteome</keyword>
<organism evidence="3">
    <name type="scientific">Solanum lycopersicum</name>
    <name type="common">Tomato</name>
    <name type="synonym">Lycopersicon esculentum</name>
    <dbReference type="NCBI Taxonomy" id="4081"/>
    <lineage>
        <taxon>Eukaryota</taxon>
        <taxon>Viridiplantae</taxon>
        <taxon>Streptophyta</taxon>
        <taxon>Embryophyta</taxon>
        <taxon>Tracheophyta</taxon>
        <taxon>Spermatophyta</taxon>
        <taxon>Magnoliopsida</taxon>
        <taxon>eudicotyledons</taxon>
        <taxon>Gunneridae</taxon>
        <taxon>Pentapetalae</taxon>
        <taxon>asterids</taxon>
        <taxon>lamiids</taxon>
        <taxon>Solanales</taxon>
        <taxon>Solanaceae</taxon>
        <taxon>Solanoideae</taxon>
        <taxon>Solaneae</taxon>
        <taxon>Solanum</taxon>
        <taxon>Solanum subgen. Lycopersicon</taxon>
    </lineage>
</organism>
<dbReference type="PROSITE" id="PS50076">
    <property type="entry name" value="DNAJ_2"/>
    <property type="match status" value="1"/>
</dbReference>
<dbReference type="PANTHER" id="PTHR46554:SF2">
    <property type="entry name" value="TFIIS N-TERMINAL DOMAIN-CONTAINING PROTEIN"/>
    <property type="match status" value="1"/>
</dbReference>
<evidence type="ECO:0000313" key="4">
    <source>
        <dbReference type="Proteomes" id="UP000004994"/>
    </source>
</evidence>
<evidence type="ECO:0000256" key="1">
    <source>
        <dbReference type="SAM" id="MobiDB-lite"/>
    </source>
</evidence>
<dbReference type="InterPro" id="IPR036869">
    <property type="entry name" value="J_dom_sf"/>
</dbReference>
<dbReference type="Pfam" id="PF00226">
    <property type="entry name" value="DnaJ"/>
    <property type="match status" value="1"/>
</dbReference>
<sequence length="299" mass="33392">MKASVVDQDEEGLPSPPLDDLAFFSAQTTSIELSQFFDGMDDDGSEQNLCPYSFNIPSLFCSIFGFPSNKDPRNSGGFNVNRGNGRKPSLGNQNIPLQKKQSADCFNASPKENKGEQQKKQEAVIKKQTIVAKLTKPSGGESGPGRPTKPALEQKLKVNEMNFQQKSHKGTIQKRPVASQQNKLRHSDEDVVPVKLEATKRKLQERYQEAEKAKRQRTIQVMELHDIPKKGPNQGCLEEEGKKCDNTKFYEILGVSKNASEDEIKKAYRKASMKNHTDKGGDPEKFKELAQAYQVLSDS</sequence>
<evidence type="ECO:0000259" key="2">
    <source>
        <dbReference type="PROSITE" id="PS50076"/>
    </source>
</evidence>
<dbReference type="SUPFAM" id="SSF46565">
    <property type="entry name" value="Chaperone J-domain"/>
    <property type="match status" value="1"/>
</dbReference>